<reference evidence="6 7" key="1">
    <citation type="submission" date="2016-10" db="EMBL/GenBank/DDBJ databases">
        <authorList>
            <person name="de Groot N.N."/>
        </authorList>
    </citation>
    <scope>NUCLEOTIDE SEQUENCE [LARGE SCALE GENOMIC DNA]</scope>
    <source>
        <strain evidence="6 7">MT12</strain>
    </source>
</reference>
<evidence type="ECO:0000256" key="4">
    <source>
        <dbReference type="SAM" id="MobiDB-lite"/>
    </source>
</evidence>
<sequence>MSTETCKLQEKPSCSRSTDTDAASEAAAIGSWPQQPQEPRFRDPDGIRPFPQALRLAVHVGDSRRGETRQLTIAPRQFDPRSSSQRSLASGAVESNGRRVRSLQKWRLKRVGNYIDCHMSSRITLLDLAAVAGLSRMHFASQFRAATGLRPHEFLLRERIRRAEALMQDPAMTLLEIALAVGFQTQAHFTTVFKRFSGCTPRHWRMIHQAPVQIRPAPEVVDRF</sequence>
<accession>A0A1H5GE87</accession>
<dbReference type="InterPro" id="IPR050204">
    <property type="entry name" value="AraC_XylS_family_regulators"/>
</dbReference>
<dbReference type="Proteomes" id="UP000198992">
    <property type="component" value="Unassembled WGS sequence"/>
</dbReference>
<evidence type="ECO:0000313" key="6">
    <source>
        <dbReference type="EMBL" id="SEE13925.1"/>
    </source>
</evidence>
<evidence type="ECO:0000256" key="1">
    <source>
        <dbReference type="ARBA" id="ARBA00023015"/>
    </source>
</evidence>
<name>A0A1H5GE87_9BRAD</name>
<keyword evidence="1" id="KW-0805">Transcription regulation</keyword>
<dbReference type="SMART" id="SM00342">
    <property type="entry name" value="HTH_ARAC"/>
    <property type="match status" value="1"/>
</dbReference>
<organism evidence="6 7">
    <name type="scientific">Bradyrhizobium erythrophlei</name>
    <dbReference type="NCBI Taxonomy" id="1437360"/>
    <lineage>
        <taxon>Bacteria</taxon>
        <taxon>Pseudomonadati</taxon>
        <taxon>Pseudomonadota</taxon>
        <taxon>Alphaproteobacteria</taxon>
        <taxon>Hyphomicrobiales</taxon>
        <taxon>Nitrobacteraceae</taxon>
        <taxon>Bradyrhizobium</taxon>
    </lineage>
</organism>
<dbReference type="GO" id="GO:0003700">
    <property type="term" value="F:DNA-binding transcription factor activity"/>
    <property type="evidence" value="ECO:0007669"/>
    <property type="project" value="InterPro"/>
</dbReference>
<dbReference type="InterPro" id="IPR020449">
    <property type="entry name" value="Tscrpt_reg_AraC-type_HTH"/>
</dbReference>
<dbReference type="GO" id="GO:0043565">
    <property type="term" value="F:sequence-specific DNA binding"/>
    <property type="evidence" value="ECO:0007669"/>
    <property type="project" value="InterPro"/>
</dbReference>
<evidence type="ECO:0000256" key="2">
    <source>
        <dbReference type="ARBA" id="ARBA00023125"/>
    </source>
</evidence>
<feature type="region of interest" description="Disordered" evidence="4">
    <location>
        <begin position="1"/>
        <end position="48"/>
    </location>
</feature>
<dbReference type="InterPro" id="IPR018062">
    <property type="entry name" value="HTH_AraC-typ_CS"/>
</dbReference>
<dbReference type="PROSITE" id="PS00041">
    <property type="entry name" value="HTH_ARAC_FAMILY_1"/>
    <property type="match status" value="1"/>
</dbReference>
<dbReference type="Pfam" id="PF12833">
    <property type="entry name" value="HTH_18"/>
    <property type="match status" value="1"/>
</dbReference>
<dbReference type="PANTHER" id="PTHR46796">
    <property type="entry name" value="HTH-TYPE TRANSCRIPTIONAL ACTIVATOR RHAS-RELATED"/>
    <property type="match status" value="1"/>
</dbReference>
<dbReference type="RefSeq" id="WP_338062360.1">
    <property type="nucleotide sequence ID" value="NZ_FNTH01000001.1"/>
</dbReference>
<keyword evidence="2 6" id="KW-0238">DNA-binding</keyword>
<dbReference type="AlphaFoldDB" id="A0A1H5GE87"/>
<dbReference type="InterPro" id="IPR009057">
    <property type="entry name" value="Homeodomain-like_sf"/>
</dbReference>
<gene>
    <name evidence="6" type="ORF">SAMN05444164_7053</name>
</gene>
<dbReference type="SUPFAM" id="SSF46689">
    <property type="entry name" value="Homeodomain-like"/>
    <property type="match status" value="2"/>
</dbReference>
<dbReference type="Gene3D" id="1.10.10.60">
    <property type="entry name" value="Homeodomain-like"/>
    <property type="match status" value="2"/>
</dbReference>
<evidence type="ECO:0000259" key="5">
    <source>
        <dbReference type="PROSITE" id="PS01124"/>
    </source>
</evidence>
<dbReference type="PRINTS" id="PR00032">
    <property type="entry name" value="HTHARAC"/>
</dbReference>
<evidence type="ECO:0000256" key="3">
    <source>
        <dbReference type="ARBA" id="ARBA00023163"/>
    </source>
</evidence>
<feature type="domain" description="HTH araC/xylS-type" evidence="5">
    <location>
        <begin position="109"/>
        <end position="207"/>
    </location>
</feature>
<feature type="compositionally biased region" description="Polar residues" evidence="4">
    <location>
        <begin position="1"/>
        <end position="16"/>
    </location>
</feature>
<dbReference type="PROSITE" id="PS01124">
    <property type="entry name" value="HTH_ARAC_FAMILY_2"/>
    <property type="match status" value="1"/>
</dbReference>
<dbReference type="PANTHER" id="PTHR46796:SF14">
    <property type="entry name" value="TRANSCRIPTIONAL REGULATORY PROTEIN"/>
    <property type="match status" value="1"/>
</dbReference>
<protein>
    <submittedName>
        <fullName evidence="6">AraC-type DNA-binding protein</fullName>
    </submittedName>
</protein>
<keyword evidence="3" id="KW-0804">Transcription</keyword>
<feature type="region of interest" description="Disordered" evidence="4">
    <location>
        <begin position="66"/>
        <end position="94"/>
    </location>
</feature>
<dbReference type="InterPro" id="IPR018060">
    <property type="entry name" value="HTH_AraC"/>
</dbReference>
<dbReference type="EMBL" id="FNTH01000001">
    <property type="protein sequence ID" value="SEE13925.1"/>
    <property type="molecule type" value="Genomic_DNA"/>
</dbReference>
<proteinExistence type="predicted"/>
<evidence type="ECO:0000313" key="7">
    <source>
        <dbReference type="Proteomes" id="UP000198992"/>
    </source>
</evidence>